<dbReference type="GO" id="GO:0051539">
    <property type="term" value="F:4 iron, 4 sulfur cluster binding"/>
    <property type="evidence" value="ECO:0007669"/>
    <property type="project" value="UniProtKB-UniRule"/>
</dbReference>
<evidence type="ECO:0000256" key="7">
    <source>
        <dbReference type="ARBA" id="ARBA00023014"/>
    </source>
</evidence>
<dbReference type="OrthoDB" id="4954884at2"/>
<gene>
    <name evidence="12" type="primary">whiB</name>
    <name evidence="14" type="ORF">A8926_6976</name>
</gene>
<dbReference type="GO" id="GO:0047134">
    <property type="term" value="F:protein-disulfide reductase [NAD(P)H] activity"/>
    <property type="evidence" value="ECO:0007669"/>
    <property type="project" value="TreeGrafter"/>
</dbReference>
<dbReference type="GO" id="GO:0035731">
    <property type="term" value="F:dinitrosyl-iron complex binding"/>
    <property type="evidence" value="ECO:0007669"/>
    <property type="project" value="UniProtKB-UniRule"/>
</dbReference>
<evidence type="ECO:0000256" key="4">
    <source>
        <dbReference type="ARBA" id="ARBA00022490"/>
    </source>
</evidence>
<feature type="binding site" evidence="12">
    <location>
        <position position="23"/>
    </location>
    <ligand>
        <name>[4Fe-4S] cluster</name>
        <dbReference type="ChEBI" id="CHEBI:49883"/>
    </ligand>
</feature>
<accession>A0A2N3Y7L1</accession>
<sequence length="102" mass="11757">MTATARLPKPVTEAWHWQLQAACRDVNVSRFFHPENERGNARDNRERRAKSICRKCPVMQQCRAHALKAREPYGVWGGLGERERRDLIASGRTSWRRGRSGG</sequence>
<dbReference type="HAMAP" id="MF_01479">
    <property type="entry name" value="WhiB"/>
    <property type="match status" value="1"/>
</dbReference>
<dbReference type="RefSeq" id="WP_010310436.1">
    <property type="nucleotide sequence ID" value="NZ_CP061007.1"/>
</dbReference>
<evidence type="ECO:0000256" key="6">
    <source>
        <dbReference type="ARBA" id="ARBA00023004"/>
    </source>
</evidence>
<feature type="binding site" evidence="12">
    <location>
        <position position="56"/>
    </location>
    <ligand>
        <name>[4Fe-4S] cluster</name>
        <dbReference type="ChEBI" id="CHEBI:49883"/>
    </ligand>
</feature>
<dbReference type="GO" id="GO:0003677">
    <property type="term" value="F:DNA binding"/>
    <property type="evidence" value="ECO:0007669"/>
    <property type="project" value="UniProtKB-UniRule"/>
</dbReference>
<feature type="domain" description="4Fe-4S Wbl-type" evidence="13">
    <location>
        <begin position="22"/>
        <end position="86"/>
    </location>
</feature>
<dbReference type="GO" id="GO:0005737">
    <property type="term" value="C:cytoplasm"/>
    <property type="evidence" value="ECO:0007669"/>
    <property type="project" value="UniProtKB-SubCell"/>
</dbReference>
<dbReference type="PANTHER" id="PTHR38839">
    <property type="entry name" value="TRANSCRIPTIONAL REGULATOR WHID-RELATED"/>
    <property type="match status" value="1"/>
</dbReference>
<dbReference type="Pfam" id="PF02467">
    <property type="entry name" value="Whib"/>
    <property type="match status" value="1"/>
</dbReference>
<keyword evidence="7 12" id="KW-0411">Iron-sulfur</keyword>
<keyword evidence="5 12" id="KW-0479">Metal-binding</keyword>
<evidence type="ECO:0000256" key="9">
    <source>
        <dbReference type="ARBA" id="ARBA00023125"/>
    </source>
</evidence>
<proteinExistence type="inferred from homology"/>
<dbReference type="InterPro" id="IPR034768">
    <property type="entry name" value="4FE4S_WBL"/>
</dbReference>
<keyword evidence="9 12" id="KW-0238">DNA-binding</keyword>
<keyword evidence="11 12" id="KW-0804">Transcription</keyword>
<evidence type="ECO:0000256" key="12">
    <source>
        <dbReference type="HAMAP-Rule" id="MF_01479"/>
    </source>
</evidence>
<dbReference type="PROSITE" id="PS51674">
    <property type="entry name" value="4FE4S_WBL"/>
    <property type="match status" value="1"/>
</dbReference>
<dbReference type="EMBL" id="PJNB01000001">
    <property type="protein sequence ID" value="PKW18843.1"/>
    <property type="molecule type" value="Genomic_DNA"/>
</dbReference>
<dbReference type="STRING" id="994479.GCA_000194155_04996"/>
<comment type="cofactor">
    <cofactor evidence="12">
        <name>[4Fe-4S] cluster</name>
        <dbReference type="ChEBI" id="CHEBI:49883"/>
    </cofactor>
    <text evidence="12">Binds 1 [4Fe-4S] cluster per subunit. Following nitrosylation of the [4Fe-4S] cluster binds 1 [4Fe-8(NO)] cluster per subunit.</text>
</comment>
<protein>
    <recommendedName>
        <fullName evidence="12">Transcriptional regulator WhiB</fullName>
    </recommendedName>
</protein>
<comment type="caution">
    <text evidence="14">The sequence shown here is derived from an EMBL/GenBank/DDBJ whole genome shotgun (WGS) entry which is preliminary data.</text>
</comment>
<comment type="subcellular location">
    <subcellularLocation>
        <location evidence="1 12">Cytoplasm</location>
    </subcellularLocation>
</comment>
<keyword evidence="10 12" id="KW-1015">Disulfide bond</keyword>
<evidence type="ECO:0000256" key="8">
    <source>
        <dbReference type="ARBA" id="ARBA00023015"/>
    </source>
</evidence>
<comment type="PTM">
    <text evidence="12">Upon Fe-S cluster removal intramolecular disulfide bonds are formed.</text>
</comment>
<evidence type="ECO:0000256" key="1">
    <source>
        <dbReference type="ARBA" id="ARBA00004496"/>
    </source>
</evidence>
<name>A0A2N3Y7L1_SACSN</name>
<keyword evidence="15" id="KW-1185">Reference proteome</keyword>
<comment type="PTM">
    <text evidence="12">The Fe-S cluster can be nitrosylated by nitric oxide (NO).</text>
</comment>
<evidence type="ECO:0000259" key="13">
    <source>
        <dbReference type="PROSITE" id="PS51674"/>
    </source>
</evidence>
<comment type="similarity">
    <text evidence="2 12">Belongs to the WhiB family.</text>
</comment>
<keyword evidence="4 12" id="KW-0963">Cytoplasm</keyword>
<evidence type="ECO:0000256" key="2">
    <source>
        <dbReference type="ARBA" id="ARBA00006597"/>
    </source>
</evidence>
<reference evidence="14" key="1">
    <citation type="submission" date="2017-12" db="EMBL/GenBank/DDBJ databases">
        <title>Sequencing the genomes of 1000 Actinobacteria strains.</title>
        <authorList>
            <person name="Klenk H.-P."/>
        </authorList>
    </citation>
    <scope>NUCLEOTIDE SEQUENCE [LARGE SCALE GENOMIC DNA]</scope>
    <source>
        <strain evidence="14">DSM 44228</strain>
    </source>
</reference>
<comment type="function">
    <text evidence="12">Acts as a transcriptional regulator. Probably redox-responsive. The apo- but not holo-form probably binds DNA.</text>
</comment>
<dbReference type="Proteomes" id="UP000233786">
    <property type="component" value="Unassembled WGS sequence"/>
</dbReference>
<feature type="binding site" evidence="12">
    <location>
        <position position="62"/>
    </location>
    <ligand>
        <name>[4Fe-4S] cluster</name>
        <dbReference type="ChEBI" id="CHEBI:49883"/>
    </ligand>
</feature>
<dbReference type="GO" id="GO:0045454">
    <property type="term" value="P:cell redox homeostasis"/>
    <property type="evidence" value="ECO:0007669"/>
    <property type="project" value="TreeGrafter"/>
</dbReference>
<evidence type="ECO:0000256" key="5">
    <source>
        <dbReference type="ARBA" id="ARBA00022723"/>
    </source>
</evidence>
<keyword evidence="8 12" id="KW-0805">Transcription regulation</keyword>
<keyword evidence="6 12" id="KW-0408">Iron</keyword>
<dbReference type="AlphaFoldDB" id="A0A2N3Y7L1"/>
<evidence type="ECO:0000256" key="11">
    <source>
        <dbReference type="ARBA" id="ARBA00023163"/>
    </source>
</evidence>
<evidence type="ECO:0000313" key="14">
    <source>
        <dbReference type="EMBL" id="PKW18843.1"/>
    </source>
</evidence>
<evidence type="ECO:0000256" key="3">
    <source>
        <dbReference type="ARBA" id="ARBA00022485"/>
    </source>
</evidence>
<keyword evidence="3 12" id="KW-0004">4Fe-4S</keyword>
<dbReference type="PANTHER" id="PTHR38839:SF5">
    <property type="entry name" value="TRANSCRIPTIONAL REGULATOR WHID"/>
    <property type="match status" value="1"/>
</dbReference>
<organism evidence="14 15">
    <name type="scientific">Saccharopolyspora spinosa</name>
    <dbReference type="NCBI Taxonomy" id="60894"/>
    <lineage>
        <taxon>Bacteria</taxon>
        <taxon>Bacillati</taxon>
        <taxon>Actinomycetota</taxon>
        <taxon>Actinomycetes</taxon>
        <taxon>Pseudonocardiales</taxon>
        <taxon>Pseudonocardiaceae</taxon>
        <taxon>Saccharopolyspora</taxon>
    </lineage>
</organism>
<evidence type="ECO:0000256" key="10">
    <source>
        <dbReference type="ARBA" id="ARBA00023157"/>
    </source>
</evidence>
<dbReference type="InterPro" id="IPR003482">
    <property type="entry name" value="Whib"/>
</dbReference>
<dbReference type="GO" id="GO:0045892">
    <property type="term" value="P:negative regulation of DNA-templated transcription"/>
    <property type="evidence" value="ECO:0007669"/>
    <property type="project" value="TreeGrafter"/>
</dbReference>
<evidence type="ECO:0000313" key="15">
    <source>
        <dbReference type="Proteomes" id="UP000233786"/>
    </source>
</evidence>
<dbReference type="GO" id="GO:0046872">
    <property type="term" value="F:metal ion binding"/>
    <property type="evidence" value="ECO:0007669"/>
    <property type="project" value="UniProtKB-KW"/>
</dbReference>
<feature type="binding site" evidence="12">
    <location>
        <position position="53"/>
    </location>
    <ligand>
        <name>[4Fe-4S] cluster</name>
        <dbReference type="ChEBI" id="CHEBI:49883"/>
    </ligand>
</feature>